<proteinExistence type="inferred from homology"/>
<feature type="binding site" evidence="7">
    <location>
        <position position="219"/>
    </location>
    <ligand>
        <name>Zn(2+)</name>
        <dbReference type="ChEBI" id="CHEBI:29105"/>
    </ligand>
</feature>
<dbReference type="SUPFAM" id="SSF51556">
    <property type="entry name" value="Metallo-dependent hydrolases"/>
    <property type="match status" value="1"/>
</dbReference>
<keyword evidence="2 7" id="KW-0479">Metal-binding</keyword>
<feature type="binding site" evidence="7">
    <location>
        <position position="198"/>
    </location>
    <ligand>
        <name>Zn(2+)</name>
        <dbReference type="ChEBI" id="CHEBI:29105"/>
    </ligand>
</feature>
<dbReference type="InterPro" id="IPR032466">
    <property type="entry name" value="Metal_Hydrolase"/>
</dbReference>
<keyword evidence="3 5" id="KW-0378">Hydrolase</keyword>
<evidence type="ECO:0000256" key="5">
    <source>
        <dbReference type="PIRNR" id="PIRNR038994"/>
    </source>
</evidence>
<organism evidence="9 10">
    <name type="scientific">Candidatus Alectryocaccomicrobium excrementavium</name>
    <dbReference type="NCBI Taxonomy" id="2840668"/>
    <lineage>
        <taxon>Bacteria</taxon>
        <taxon>Bacillati</taxon>
        <taxon>Bacillota</taxon>
        <taxon>Clostridia</taxon>
        <taxon>Candidatus Alectryocaccomicrobium</taxon>
    </lineage>
</organism>
<accession>A0A9D1FYT1</accession>
<evidence type="ECO:0000313" key="9">
    <source>
        <dbReference type="EMBL" id="HIS91613.1"/>
    </source>
</evidence>
<dbReference type="PANTHER" id="PTHR11113">
    <property type="entry name" value="N-ACETYLGLUCOSAMINE-6-PHOSPHATE DEACETYLASE"/>
    <property type="match status" value="1"/>
</dbReference>
<dbReference type="PANTHER" id="PTHR11113:SF14">
    <property type="entry name" value="N-ACETYLGLUCOSAMINE-6-PHOSPHATE DEACETYLASE"/>
    <property type="match status" value="1"/>
</dbReference>
<dbReference type="GO" id="GO:0046872">
    <property type="term" value="F:metal ion binding"/>
    <property type="evidence" value="ECO:0007669"/>
    <property type="project" value="UniProtKB-KW"/>
</dbReference>
<dbReference type="Pfam" id="PF01979">
    <property type="entry name" value="Amidohydro_1"/>
    <property type="match status" value="1"/>
</dbReference>
<feature type="active site" description="Proton donor/acceptor" evidence="6">
    <location>
        <position position="281"/>
    </location>
</feature>
<reference evidence="9" key="2">
    <citation type="journal article" date="2021" name="PeerJ">
        <title>Extensive microbial diversity within the chicken gut microbiome revealed by metagenomics and culture.</title>
        <authorList>
            <person name="Gilroy R."/>
            <person name="Ravi A."/>
            <person name="Getino M."/>
            <person name="Pursley I."/>
            <person name="Horton D.L."/>
            <person name="Alikhan N.F."/>
            <person name="Baker D."/>
            <person name="Gharbi K."/>
            <person name="Hall N."/>
            <person name="Watson M."/>
            <person name="Adriaenssens E.M."/>
            <person name="Foster-Nyarko E."/>
            <person name="Jarju S."/>
            <person name="Secka A."/>
            <person name="Antonio M."/>
            <person name="Oren A."/>
            <person name="Chaudhuri R.R."/>
            <person name="La Ragione R."/>
            <person name="Hildebrand F."/>
            <person name="Pallen M.J."/>
        </authorList>
    </citation>
    <scope>NUCLEOTIDE SEQUENCE</scope>
    <source>
        <strain evidence="9">13766</strain>
    </source>
</reference>
<dbReference type="GO" id="GO:0006046">
    <property type="term" value="P:N-acetylglucosamine catabolic process"/>
    <property type="evidence" value="ECO:0007669"/>
    <property type="project" value="TreeGrafter"/>
</dbReference>
<comment type="cofactor">
    <cofactor evidence="7">
        <name>a divalent metal cation</name>
        <dbReference type="ChEBI" id="CHEBI:60240"/>
    </cofactor>
    <text evidence="7">Binds 1 divalent metal cation per subunit.</text>
</comment>
<reference evidence="9" key="1">
    <citation type="submission" date="2020-10" db="EMBL/GenBank/DDBJ databases">
        <authorList>
            <person name="Gilroy R."/>
        </authorList>
    </citation>
    <scope>NUCLEOTIDE SEQUENCE</scope>
    <source>
        <strain evidence="9">13766</strain>
    </source>
</reference>
<comment type="similarity">
    <text evidence="1 5">Belongs to the metallo-dependent hydrolases superfamily. NagA family.</text>
</comment>
<dbReference type="GO" id="GO:0008448">
    <property type="term" value="F:N-acetylglucosamine-6-phosphate deacetylase activity"/>
    <property type="evidence" value="ECO:0007669"/>
    <property type="project" value="InterPro"/>
</dbReference>
<name>A0A9D1FYT1_9FIRM</name>
<evidence type="ECO:0000256" key="1">
    <source>
        <dbReference type="ARBA" id="ARBA00010716"/>
    </source>
</evidence>
<evidence type="ECO:0000256" key="3">
    <source>
        <dbReference type="ARBA" id="ARBA00022801"/>
    </source>
</evidence>
<evidence type="ECO:0000313" key="10">
    <source>
        <dbReference type="Proteomes" id="UP000824140"/>
    </source>
</evidence>
<dbReference type="EMBL" id="DVJN01000024">
    <property type="protein sequence ID" value="HIS91613.1"/>
    <property type="molecule type" value="Genomic_DNA"/>
</dbReference>
<keyword evidence="4 5" id="KW-0119">Carbohydrate metabolism</keyword>
<sequence length="393" mass="41718">MRKFKLIGGTVLTPIRALAGAEVAVEEGKIVSVGPRDAATDAGADILDAGGCFVAPGFIDMHVHGGGGYDFMDATVEAFHGAARMHALHGTATLLPTSLASGDEALLAMIAAYREAVRAPWQGAAMPGLHLEGPYFSPSQAGAQEPGAIAPPDPRRTARILAAAQGSVLRWSSAPELPGSMEFAREMRERGILLSIGHSDAREEVVAEAIENGYSHLTHFYSCMSTIVREKSYRFAGIIECGYLYPELTVELIADGRHLPASLLRLAYQSMGTRRVALVTDALRGAGMPEGESVIGSLKEGRKCIIEDGVAKLPDRSAFAGSVATADRLVRNMVRMAGAPLLDAVKMMSLTPARIMGFRDRGILAPGYRADIVCLDADLRAVKTFVGGEMVKN</sequence>
<comment type="caution">
    <text evidence="9">The sequence shown here is derived from an EMBL/GenBank/DDBJ whole genome shotgun (WGS) entry which is preliminary data.</text>
</comment>
<dbReference type="PIRSF" id="PIRSF038994">
    <property type="entry name" value="NagA"/>
    <property type="match status" value="1"/>
</dbReference>
<dbReference type="Gene3D" id="2.30.40.10">
    <property type="entry name" value="Urease, subunit C, domain 1"/>
    <property type="match status" value="1"/>
</dbReference>
<dbReference type="InterPro" id="IPR006680">
    <property type="entry name" value="Amidohydro-rel"/>
</dbReference>
<dbReference type="SUPFAM" id="SSF51338">
    <property type="entry name" value="Composite domain of metallo-dependent hydrolases"/>
    <property type="match status" value="1"/>
</dbReference>
<feature type="domain" description="Amidohydrolase-related" evidence="8">
    <location>
        <begin position="53"/>
        <end position="389"/>
    </location>
</feature>
<dbReference type="AlphaFoldDB" id="A0A9D1FYT1"/>
<dbReference type="Proteomes" id="UP000824140">
    <property type="component" value="Unassembled WGS sequence"/>
</dbReference>
<feature type="binding site" evidence="7">
    <location>
        <position position="132"/>
    </location>
    <ligand>
        <name>Zn(2+)</name>
        <dbReference type="ChEBI" id="CHEBI:29105"/>
    </ligand>
</feature>
<evidence type="ECO:0000256" key="4">
    <source>
        <dbReference type="ARBA" id="ARBA00023277"/>
    </source>
</evidence>
<evidence type="ECO:0000256" key="2">
    <source>
        <dbReference type="ARBA" id="ARBA00022723"/>
    </source>
</evidence>
<evidence type="ECO:0000256" key="7">
    <source>
        <dbReference type="PIRSR" id="PIRSR038994-3"/>
    </source>
</evidence>
<dbReference type="InterPro" id="IPR011059">
    <property type="entry name" value="Metal-dep_hydrolase_composite"/>
</dbReference>
<evidence type="ECO:0000259" key="8">
    <source>
        <dbReference type="Pfam" id="PF01979"/>
    </source>
</evidence>
<gene>
    <name evidence="9" type="ORF">IAA84_01205</name>
</gene>
<dbReference type="CDD" id="cd00854">
    <property type="entry name" value="NagA"/>
    <property type="match status" value="1"/>
</dbReference>
<protein>
    <submittedName>
        <fullName evidence="9">N-acetylglucosamine-6-phosphate deacetylase</fullName>
    </submittedName>
</protein>
<evidence type="ECO:0000256" key="6">
    <source>
        <dbReference type="PIRSR" id="PIRSR038994-1"/>
    </source>
</evidence>
<dbReference type="InterPro" id="IPR003764">
    <property type="entry name" value="GlcNAc_6-P_deAcase"/>
</dbReference>
<dbReference type="Gene3D" id="3.20.20.140">
    <property type="entry name" value="Metal-dependent hydrolases"/>
    <property type="match status" value="1"/>
</dbReference>